<reference evidence="1" key="1">
    <citation type="submission" date="2014-11" db="EMBL/GenBank/DDBJ databases">
        <authorList>
            <person name="Amaro Gonzalez C."/>
        </authorList>
    </citation>
    <scope>NUCLEOTIDE SEQUENCE</scope>
</reference>
<dbReference type="EMBL" id="GBXM01028396">
    <property type="protein sequence ID" value="JAH80181.1"/>
    <property type="molecule type" value="Transcribed_RNA"/>
</dbReference>
<proteinExistence type="predicted"/>
<sequence>MIFVTKSLDIENQVVDHKICSQGEAVSWVKTFQFRHGSVSNDSCKWISKCRIKRTTSFKIRQLPIHNLFYCLN</sequence>
<evidence type="ECO:0000313" key="1">
    <source>
        <dbReference type="EMBL" id="JAH80181.1"/>
    </source>
</evidence>
<reference evidence="1" key="2">
    <citation type="journal article" date="2015" name="Fish Shellfish Immunol.">
        <title>Early steps in the European eel (Anguilla anguilla)-Vibrio vulnificus interaction in the gills: Role of the RtxA13 toxin.</title>
        <authorList>
            <person name="Callol A."/>
            <person name="Pajuelo D."/>
            <person name="Ebbesson L."/>
            <person name="Teles M."/>
            <person name="MacKenzie S."/>
            <person name="Amaro C."/>
        </authorList>
    </citation>
    <scope>NUCLEOTIDE SEQUENCE</scope>
</reference>
<dbReference type="AlphaFoldDB" id="A0A0E9VQ55"/>
<protein>
    <submittedName>
        <fullName evidence="1">Uncharacterized protein</fullName>
    </submittedName>
</protein>
<name>A0A0E9VQ55_ANGAN</name>
<organism evidence="1">
    <name type="scientific">Anguilla anguilla</name>
    <name type="common">European freshwater eel</name>
    <name type="synonym">Muraena anguilla</name>
    <dbReference type="NCBI Taxonomy" id="7936"/>
    <lineage>
        <taxon>Eukaryota</taxon>
        <taxon>Metazoa</taxon>
        <taxon>Chordata</taxon>
        <taxon>Craniata</taxon>
        <taxon>Vertebrata</taxon>
        <taxon>Euteleostomi</taxon>
        <taxon>Actinopterygii</taxon>
        <taxon>Neopterygii</taxon>
        <taxon>Teleostei</taxon>
        <taxon>Anguilliformes</taxon>
        <taxon>Anguillidae</taxon>
        <taxon>Anguilla</taxon>
    </lineage>
</organism>
<accession>A0A0E9VQ55</accession>